<accession>A0A1B7MWY2</accession>
<keyword evidence="3" id="KW-1185">Reference proteome</keyword>
<evidence type="ECO:0000256" key="1">
    <source>
        <dbReference type="SAM" id="SignalP"/>
    </source>
</evidence>
<evidence type="ECO:0000313" key="2">
    <source>
        <dbReference type="EMBL" id="OAX37128.1"/>
    </source>
</evidence>
<dbReference type="AlphaFoldDB" id="A0A1B7MWY2"/>
<dbReference type="OrthoDB" id="2682431at2759"/>
<name>A0A1B7MWY2_9AGAM</name>
<gene>
    <name evidence="2" type="ORF">K503DRAFT_801471</name>
</gene>
<proteinExistence type="predicted"/>
<dbReference type="EMBL" id="KV448370">
    <property type="protein sequence ID" value="OAX37128.1"/>
    <property type="molecule type" value="Genomic_DNA"/>
</dbReference>
<feature type="chain" id="PRO_5008597615" evidence="1">
    <location>
        <begin position="21"/>
        <end position="377"/>
    </location>
</feature>
<feature type="signal peptide" evidence="1">
    <location>
        <begin position="1"/>
        <end position="20"/>
    </location>
</feature>
<sequence>MRFATLIALAVFVSTTPGLAAPTPYPANLKRDTATDVDNIINTLVQNGTVSANVGTAITKLVNDTVPAVEHLLGHAINGTAANSTMKRAITSDIIQIIESAIDGLALKSKRDVITATLQSLLEEADPSLGNFKRDSASDDYQSLLQALESLGFSTKRHSVVEDRSFKLPEISPGVTSTLNNAANVATIGGGIAKIWDAINGSSSSAKRKWNTAIDGIGLERPPADNSITQFDERALPASVTTLLKNIGNVISIGAGGATIVGDLDGSSNSTFLKRELVQPPSGVDLAGLLDGVAPQFEDRSVSSVLGKAAGVASAGGFIASLLSAFEGSSNSGSAPAPTSAKRFTSDNGIVGLTDIITPEQLKQIAAQLSAQMADLD</sequence>
<keyword evidence="1" id="KW-0732">Signal</keyword>
<dbReference type="Proteomes" id="UP000092154">
    <property type="component" value="Unassembled WGS sequence"/>
</dbReference>
<reference evidence="2 3" key="1">
    <citation type="submission" date="2016-06" db="EMBL/GenBank/DDBJ databases">
        <title>Comparative genomics of the ectomycorrhizal sister species Rhizopogon vinicolor and Rhizopogon vesiculosus (Basidiomycota: Boletales) reveals a divergence of the mating type B locus.</title>
        <authorList>
            <consortium name="DOE Joint Genome Institute"/>
            <person name="Mujic A.B."/>
            <person name="Kuo A."/>
            <person name="Tritt A."/>
            <person name="Lipzen A."/>
            <person name="Chen C."/>
            <person name="Johnson J."/>
            <person name="Sharma A."/>
            <person name="Barry K."/>
            <person name="Grigoriev I.V."/>
            <person name="Spatafora J.W."/>
        </authorList>
    </citation>
    <scope>NUCLEOTIDE SEQUENCE [LARGE SCALE GENOMIC DNA]</scope>
    <source>
        <strain evidence="2 3">AM-OR11-026</strain>
    </source>
</reference>
<protein>
    <submittedName>
        <fullName evidence="2">Uncharacterized protein</fullName>
    </submittedName>
</protein>
<evidence type="ECO:0000313" key="3">
    <source>
        <dbReference type="Proteomes" id="UP000092154"/>
    </source>
</evidence>
<dbReference type="InParanoid" id="A0A1B7MWY2"/>
<organism evidence="2 3">
    <name type="scientific">Rhizopogon vinicolor AM-OR11-026</name>
    <dbReference type="NCBI Taxonomy" id="1314800"/>
    <lineage>
        <taxon>Eukaryota</taxon>
        <taxon>Fungi</taxon>
        <taxon>Dikarya</taxon>
        <taxon>Basidiomycota</taxon>
        <taxon>Agaricomycotina</taxon>
        <taxon>Agaricomycetes</taxon>
        <taxon>Agaricomycetidae</taxon>
        <taxon>Boletales</taxon>
        <taxon>Suillineae</taxon>
        <taxon>Rhizopogonaceae</taxon>
        <taxon>Rhizopogon</taxon>
    </lineage>
</organism>